<feature type="domain" description="YgjP-like metallopeptidase" evidence="1">
    <location>
        <begin position="30"/>
        <end position="81"/>
    </location>
</feature>
<dbReference type="EMBL" id="UINC01082554">
    <property type="protein sequence ID" value="SVC27427.1"/>
    <property type="molecule type" value="Genomic_DNA"/>
</dbReference>
<evidence type="ECO:0000259" key="1">
    <source>
        <dbReference type="Pfam" id="PF01863"/>
    </source>
</evidence>
<gene>
    <name evidence="2" type="ORF">METZ01_LOCUS280281</name>
</gene>
<dbReference type="CDD" id="cd07344">
    <property type="entry name" value="M48_yhfN_like"/>
    <property type="match status" value="1"/>
</dbReference>
<accession>A0A382KXF7</accession>
<dbReference type="PANTHER" id="PTHR30399:SF1">
    <property type="entry name" value="UTP PYROPHOSPHATASE"/>
    <property type="match status" value="1"/>
</dbReference>
<dbReference type="InterPro" id="IPR053136">
    <property type="entry name" value="UTP_pyrophosphatase-like"/>
</dbReference>
<protein>
    <recommendedName>
        <fullName evidence="1">YgjP-like metallopeptidase domain-containing protein</fullName>
    </recommendedName>
</protein>
<dbReference type="AlphaFoldDB" id="A0A382KXF7"/>
<evidence type="ECO:0000313" key="2">
    <source>
        <dbReference type="EMBL" id="SVC27427.1"/>
    </source>
</evidence>
<reference evidence="2" key="1">
    <citation type="submission" date="2018-05" db="EMBL/GenBank/DDBJ databases">
        <authorList>
            <person name="Lanie J.A."/>
            <person name="Ng W.-L."/>
            <person name="Kazmierczak K.M."/>
            <person name="Andrzejewski T.M."/>
            <person name="Davidsen T.M."/>
            <person name="Wayne K.J."/>
            <person name="Tettelin H."/>
            <person name="Glass J.I."/>
            <person name="Rusch D."/>
            <person name="Podicherti R."/>
            <person name="Tsui H.-C.T."/>
            <person name="Winkler M.E."/>
        </authorList>
    </citation>
    <scope>NUCLEOTIDE SEQUENCE</scope>
</reference>
<proteinExistence type="predicted"/>
<dbReference type="InterPro" id="IPR002725">
    <property type="entry name" value="YgjP-like_metallopeptidase"/>
</dbReference>
<name>A0A382KXF7_9ZZZZ</name>
<dbReference type="PANTHER" id="PTHR30399">
    <property type="entry name" value="UNCHARACTERIZED PROTEIN YGJP"/>
    <property type="match status" value="1"/>
</dbReference>
<sequence>MWNSISVAEAIKITLPDVGDVLLERSYRAKHINISVKPPSKVRVAVPVGVEFAKAQRIAEQRIDWIKKQLRKYSQSKAKQLLKKPDGNELIIVKKYLRDRVEYLAKRHGFQYNKLAFKSMMTRWGSCSPKNNISLNLLMAELTKDLQDYIILHELLHTRIKDHGKGFWLELDRLTGDAKGIQKELKEKYILYN</sequence>
<feature type="domain" description="YgjP-like metallopeptidase" evidence="1">
    <location>
        <begin position="93"/>
        <end position="187"/>
    </location>
</feature>
<dbReference type="Gene3D" id="3.30.2010.10">
    <property type="entry name" value="Metalloproteases ('zincins'), catalytic domain"/>
    <property type="match status" value="1"/>
</dbReference>
<dbReference type="Pfam" id="PF01863">
    <property type="entry name" value="YgjP-like"/>
    <property type="match status" value="2"/>
</dbReference>
<organism evidence="2">
    <name type="scientific">marine metagenome</name>
    <dbReference type="NCBI Taxonomy" id="408172"/>
    <lineage>
        <taxon>unclassified sequences</taxon>
        <taxon>metagenomes</taxon>
        <taxon>ecological metagenomes</taxon>
    </lineage>
</organism>